<dbReference type="InterPro" id="IPR033749">
    <property type="entry name" value="Polyprenyl_synt_CS"/>
</dbReference>
<comment type="caution">
    <text evidence="7">The sequence shown here is derived from an EMBL/GenBank/DDBJ whole genome shotgun (WGS) entry which is preliminary data.</text>
</comment>
<dbReference type="PROSITE" id="PS00723">
    <property type="entry name" value="POLYPRENYL_SYNTHASE_1"/>
    <property type="match status" value="1"/>
</dbReference>
<dbReference type="Pfam" id="PF00348">
    <property type="entry name" value="polyprenyl_synt"/>
    <property type="match status" value="1"/>
</dbReference>
<keyword evidence="5" id="KW-0460">Magnesium</keyword>
<dbReference type="Gene3D" id="1.10.600.10">
    <property type="entry name" value="Farnesyl Diphosphate Synthase"/>
    <property type="match status" value="1"/>
</dbReference>
<dbReference type="AlphaFoldDB" id="A0A2W5SXE5"/>
<protein>
    <submittedName>
        <fullName evidence="7">Farnesyltranstransferase</fullName>
    </submittedName>
</protein>
<accession>A0A2W5SXE5</accession>
<reference evidence="7 8" key="1">
    <citation type="submission" date="2017-08" db="EMBL/GenBank/DDBJ databases">
        <title>Infants hospitalized years apart are colonized by the same room-sourced microbial strains.</title>
        <authorList>
            <person name="Brooks B."/>
            <person name="Olm M.R."/>
            <person name="Firek B.A."/>
            <person name="Baker R."/>
            <person name="Thomas B.C."/>
            <person name="Morowitz M.J."/>
            <person name="Banfield J.F."/>
        </authorList>
    </citation>
    <scope>NUCLEOTIDE SEQUENCE [LARGE SCALE GENOMIC DNA]</scope>
    <source>
        <strain evidence="7">S2_003_000_R2_14</strain>
    </source>
</reference>
<dbReference type="PANTHER" id="PTHR12001:SF85">
    <property type="entry name" value="SHORT CHAIN ISOPRENYL DIPHOSPHATE SYNTHASE"/>
    <property type="match status" value="1"/>
</dbReference>
<evidence type="ECO:0000256" key="3">
    <source>
        <dbReference type="ARBA" id="ARBA00022679"/>
    </source>
</evidence>
<dbReference type="PANTHER" id="PTHR12001">
    <property type="entry name" value="GERANYLGERANYL PYROPHOSPHATE SYNTHASE"/>
    <property type="match status" value="1"/>
</dbReference>
<dbReference type="GO" id="GO:0004659">
    <property type="term" value="F:prenyltransferase activity"/>
    <property type="evidence" value="ECO:0007669"/>
    <property type="project" value="InterPro"/>
</dbReference>
<organism evidence="7 8">
    <name type="scientific">Archangium gephyra</name>
    <dbReference type="NCBI Taxonomy" id="48"/>
    <lineage>
        <taxon>Bacteria</taxon>
        <taxon>Pseudomonadati</taxon>
        <taxon>Myxococcota</taxon>
        <taxon>Myxococcia</taxon>
        <taxon>Myxococcales</taxon>
        <taxon>Cystobacterineae</taxon>
        <taxon>Archangiaceae</taxon>
        <taxon>Archangium</taxon>
    </lineage>
</organism>
<keyword evidence="3 6" id="KW-0808">Transferase</keyword>
<evidence type="ECO:0000313" key="8">
    <source>
        <dbReference type="Proteomes" id="UP000249061"/>
    </source>
</evidence>
<dbReference type="CDD" id="cd00685">
    <property type="entry name" value="Trans_IPPS_HT"/>
    <property type="match status" value="1"/>
</dbReference>
<comment type="cofactor">
    <cofactor evidence="1">
        <name>Mg(2+)</name>
        <dbReference type="ChEBI" id="CHEBI:18420"/>
    </cofactor>
</comment>
<evidence type="ECO:0000256" key="2">
    <source>
        <dbReference type="ARBA" id="ARBA00006706"/>
    </source>
</evidence>
<dbReference type="EMBL" id="QFQP01000027">
    <property type="protein sequence ID" value="PZR08049.1"/>
    <property type="molecule type" value="Genomic_DNA"/>
</dbReference>
<dbReference type="InterPro" id="IPR008949">
    <property type="entry name" value="Isoprenoid_synthase_dom_sf"/>
</dbReference>
<dbReference type="GO" id="GO:0046872">
    <property type="term" value="F:metal ion binding"/>
    <property type="evidence" value="ECO:0007669"/>
    <property type="project" value="UniProtKB-KW"/>
</dbReference>
<dbReference type="SUPFAM" id="SSF48576">
    <property type="entry name" value="Terpenoid synthases"/>
    <property type="match status" value="1"/>
</dbReference>
<evidence type="ECO:0000256" key="4">
    <source>
        <dbReference type="ARBA" id="ARBA00022723"/>
    </source>
</evidence>
<sequence length="351" mass="37844">MKTRAAHAETNPAGLLTRYGQELEVRLSEWLDAGDEEGLDSLWRQSRQSVREYVLRPAKRVRPTLLTLGWLMARPDGMRGEIPEALLSFGAGLELLHTFMLVHDDVADRAATRRGGAALHELFGGGKQGDDLAVLAGDHLYARAVELMLSSPESVAATRYMLEVCRHTAAGQHLDLVLSRAPLSTVTLFRTLKVADLKTARYGFVAPLACGAMLAGGSPALIDSLKRVGRHAGLAYQLRDDLIGLLGDAATAGKPCGGDYLEGKRTFPVIAAWTRADAEGREALESLWEAPNEARLATARELVKTWGGASSTQKVIDTRTRAATRALDALGDSAGAAMLRHLFDGLARRNS</sequence>
<proteinExistence type="inferred from homology"/>
<evidence type="ECO:0000256" key="5">
    <source>
        <dbReference type="ARBA" id="ARBA00022842"/>
    </source>
</evidence>
<dbReference type="SFLD" id="SFLDS00005">
    <property type="entry name" value="Isoprenoid_Synthase_Type_I"/>
    <property type="match status" value="1"/>
</dbReference>
<gene>
    <name evidence="7" type="ORF">DI536_25780</name>
</gene>
<evidence type="ECO:0000313" key="7">
    <source>
        <dbReference type="EMBL" id="PZR08049.1"/>
    </source>
</evidence>
<dbReference type="GO" id="GO:0008299">
    <property type="term" value="P:isoprenoid biosynthetic process"/>
    <property type="evidence" value="ECO:0007669"/>
    <property type="project" value="InterPro"/>
</dbReference>
<dbReference type="InterPro" id="IPR000092">
    <property type="entry name" value="Polyprenyl_synt"/>
</dbReference>
<evidence type="ECO:0000256" key="6">
    <source>
        <dbReference type="RuleBase" id="RU004466"/>
    </source>
</evidence>
<comment type="similarity">
    <text evidence="2 6">Belongs to the FPP/GGPP synthase family.</text>
</comment>
<evidence type="ECO:0000256" key="1">
    <source>
        <dbReference type="ARBA" id="ARBA00001946"/>
    </source>
</evidence>
<dbReference type="Proteomes" id="UP000249061">
    <property type="component" value="Unassembled WGS sequence"/>
</dbReference>
<name>A0A2W5SXE5_9BACT</name>
<keyword evidence="4" id="KW-0479">Metal-binding</keyword>